<evidence type="ECO:0000313" key="1">
    <source>
        <dbReference type="EMBL" id="AIN99950.2"/>
    </source>
</evidence>
<dbReference type="PANTHER" id="PTHR36494:SF2">
    <property type="match status" value="1"/>
</dbReference>
<evidence type="ECO:0000313" key="2">
    <source>
        <dbReference type="Proteomes" id="UP000063063"/>
    </source>
</evidence>
<dbReference type="VEuPathDB" id="TriTrypDB:LPMP_283190"/>
<proteinExistence type="predicted"/>
<dbReference type="OrthoDB" id="273920at2759"/>
<protein>
    <submittedName>
        <fullName evidence="1">Uncharacterized protein</fullName>
    </submittedName>
</protein>
<name>A0A088RVJ8_LEIPA</name>
<keyword evidence="2" id="KW-1185">Reference proteome</keyword>
<dbReference type="VEuPathDB" id="TriTrypDB:LPAL13_280039000"/>
<organism evidence="1 2">
    <name type="scientific">Leishmania panamensis</name>
    <dbReference type="NCBI Taxonomy" id="5679"/>
    <lineage>
        <taxon>Eukaryota</taxon>
        <taxon>Discoba</taxon>
        <taxon>Euglenozoa</taxon>
        <taxon>Kinetoplastea</taxon>
        <taxon>Metakinetoplastina</taxon>
        <taxon>Trypanosomatida</taxon>
        <taxon>Trypanosomatidae</taxon>
        <taxon>Leishmaniinae</taxon>
        <taxon>Leishmania</taxon>
        <taxon>Leishmania guyanensis species complex</taxon>
    </lineage>
</organism>
<dbReference type="AlphaFoldDB" id="A0A088RVJ8"/>
<accession>A0A088RVJ8</accession>
<dbReference type="GeneID" id="22576764"/>
<dbReference type="PANTHER" id="PTHR36494">
    <property type="match status" value="1"/>
</dbReference>
<sequence>MSQPAKLCTSHNLGNPAENHLPVNNLFQPHNDNIHTEISSVKSKNVAFPKKDTFYEQIDQINSAALSAALPKGEGGEATQRVCVGPEGVWRCCVCHKVKDLKGPHLNGKASVRSDCWPCAKKTTFVHESSGDGPLEDAGRRAGRVAAAADVERLSVCGEHRTTVFKAPVVPSEAEEPSCMLPVTKAGRGQGSAAEGAGLAPLSGNVLWRCAVCHKVKDLKGPHLSGKTSVRSDCWPCAKKTTFLRDTCAIAGSGAAAEPVSSAPKMPPTAEGATPATSDAKASVLADHNIPPFLQTTACPSGFIGNPACVTPFKSTFGGVPAPDAAKPAATPFKSAFGGVPAPDAAKPAATPFKSAFGGVPAPDAAKPAATPFKSAFGGVPAPDAAKPAATPFKSAFGGVPAPDAAKPAATPFKSAFGGVPAPDAAKPAATPFKSAFGGVPAPDAAKPAATPFKSAFGGVPAPDAAKPAATPFKSAFGGVPAPDAAKPAATPFKSAFGGVPAPDAAKPAATPFKSAFGGVPAPDAAKPAATPFKSAFGGVPAPDAAKPAATPFKSAFGGVPAPDAAKPAATPFKSAFSGVPAPDAAKPAATPFKSAFGGVPAPDVAKPAATPFKSAFGGVPAPDAAKPAATPFKSAFGGVPAPDAAKPAATPFKSAFGGVPAPDAAKPAATPFKSAFGGVPAPDAAKPAATPFKSAFGGVPAPDAAKPAATPFKSAFGGVPAPDAAKPAATPFKSAFGGVPAPDAAKPAATPFKSAFGGVPAPDAAKPAATPFKSAFGGVPAPDAAKPAATPYKSGFDGISDAFFANHPTSVSLEGGFGGVGDSASTATSLAPCTENGMPMVSQRSSNKVSLSAALPKGEGGEATQRVCVGPEGVWRCCVCHKVKDLKGPHLNGKASVRSDCWPCAKKTTFVHESSGDGPLEDAGRRAGRVAAAADVERLSVCGEHRTTVFKAPVVPSEAEEPSCMLPVTKAGRGQGSAAEGAGLAPLSGNVLWRCAVCHKVKDLKGPHLSGKTSVRSDCWPCAKKTTFLRDTCAIAGSGAAAEPVSSAPKMPPTAEGATPATSDAKASVLADHNIPPFLQTTACPSGFIGNPACVTPFKSTFGGVPAPDAARTSALQLKTVFSEADNVDDVGFLTESKNPLEPSGGSKGTQCSAFEKEASFSVPSFAGDCAGESANASCGTLGSNMLVPSRATDSFSSVAVHSLITDALKEHREVIKAELECFRKDLLLEVRQLISRRHVYTVAEDRADFEEPAAQITESLIHRHLSKAFRKF</sequence>
<dbReference type="KEGG" id="lpan:LPMP_283190"/>
<dbReference type="eggNOG" id="ENOG502S6J9">
    <property type="taxonomic scope" value="Eukaryota"/>
</dbReference>
<dbReference type="RefSeq" id="XP_010700657.1">
    <property type="nucleotide sequence ID" value="XM_010702355.1"/>
</dbReference>
<dbReference type="Proteomes" id="UP000063063">
    <property type="component" value="Chromosome 28"/>
</dbReference>
<gene>
    <name evidence="1" type="ORF">LPMP_283190</name>
</gene>
<dbReference type="EMBL" id="CP009397">
    <property type="protein sequence ID" value="AIN99950.2"/>
    <property type="molecule type" value="Genomic_DNA"/>
</dbReference>
<reference evidence="1 2" key="1">
    <citation type="journal article" date="2015" name="Sci. Rep.">
        <title>The genome of Leishmania panamensis: insights into genomics of the L. (Viannia) subgenus.</title>
        <authorList>
            <person name="Llanes A."/>
            <person name="Restrepo C.M."/>
            <person name="Vecchio G.D."/>
            <person name="Anguizola F.J."/>
            <person name="Lleonart R."/>
        </authorList>
    </citation>
    <scope>NUCLEOTIDE SEQUENCE [LARGE SCALE GENOMIC DNA]</scope>
    <source>
        <strain evidence="1 2">MHOM/PA/94/PSC-1</strain>
    </source>
</reference>